<protein>
    <submittedName>
        <fullName evidence="1">Uncharacterized protein</fullName>
    </submittedName>
</protein>
<gene>
    <name evidence="1" type="ORF">HZF10_14920</name>
</gene>
<keyword evidence="2" id="KW-1185">Reference proteome</keyword>
<reference evidence="1 2" key="1">
    <citation type="submission" date="2020-07" db="EMBL/GenBank/DDBJ databases">
        <authorList>
            <person name="Sun Q."/>
        </authorList>
    </citation>
    <scope>NUCLEOTIDE SEQUENCE [LARGE SCALE GENOMIC DNA]</scope>
    <source>
        <strain evidence="1 2">MAH-1</strain>
    </source>
</reference>
<organism evidence="1 2">
    <name type="scientific">Flavobacterium agri</name>
    <dbReference type="NCBI Taxonomy" id="2743471"/>
    <lineage>
        <taxon>Bacteria</taxon>
        <taxon>Pseudomonadati</taxon>
        <taxon>Bacteroidota</taxon>
        <taxon>Flavobacteriia</taxon>
        <taxon>Flavobacteriales</taxon>
        <taxon>Flavobacteriaceae</taxon>
        <taxon>Flavobacterium</taxon>
    </lineage>
</organism>
<dbReference type="EMBL" id="JACBJI010000007">
    <property type="protein sequence ID" value="NYA72220.1"/>
    <property type="molecule type" value="Genomic_DNA"/>
</dbReference>
<accession>A0A7Y8Y4J4</accession>
<dbReference type="AlphaFoldDB" id="A0A7Y8Y4J4"/>
<proteinExistence type="predicted"/>
<evidence type="ECO:0000313" key="2">
    <source>
        <dbReference type="Proteomes" id="UP000535020"/>
    </source>
</evidence>
<comment type="caution">
    <text evidence="1">The sequence shown here is derived from an EMBL/GenBank/DDBJ whole genome shotgun (WGS) entry which is preliminary data.</text>
</comment>
<evidence type="ECO:0000313" key="1">
    <source>
        <dbReference type="EMBL" id="NYA72220.1"/>
    </source>
</evidence>
<sequence>MKSIIKMLGLSIGCSCTQIHAQQNVQKELQSDDALILTTVISDESVTETPSTLSSLQDIGKIYAL</sequence>
<name>A0A7Y8Y4J4_9FLAO</name>
<dbReference type="Proteomes" id="UP000535020">
    <property type="component" value="Unassembled WGS sequence"/>
</dbReference>
<dbReference type="RefSeq" id="WP_176007026.1">
    <property type="nucleotide sequence ID" value="NZ_JABWMI010000018.1"/>
</dbReference>